<reference evidence="4 5" key="1">
    <citation type="submission" date="2018-11" db="EMBL/GenBank/DDBJ databases">
        <title>The draft genome sequence of Amphritea balenae JAMM 1525T.</title>
        <authorList>
            <person name="Fang Z."/>
            <person name="Zhang Y."/>
            <person name="Han X."/>
        </authorList>
    </citation>
    <scope>NUCLEOTIDE SEQUENCE [LARGE SCALE GENOMIC DNA]</scope>
    <source>
        <strain evidence="4 5">JAMM 1525</strain>
    </source>
</reference>
<feature type="domain" description="4Fe-4S ferredoxin-type" evidence="3">
    <location>
        <begin position="86"/>
        <end position="115"/>
    </location>
</feature>
<feature type="domain" description="4Fe-4S ferredoxin-type" evidence="3">
    <location>
        <begin position="120"/>
        <end position="145"/>
    </location>
</feature>
<dbReference type="Proteomes" id="UP000267535">
    <property type="component" value="Unassembled WGS sequence"/>
</dbReference>
<dbReference type="Gene3D" id="3.30.70.20">
    <property type="match status" value="2"/>
</dbReference>
<keyword evidence="1" id="KW-0560">Oxidoreductase</keyword>
<dbReference type="SUPFAM" id="SSF54862">
    <property type="entry name" value="4Fe-4S ferredoxins"/>
    <property type="match status" value="1"/>
</dbReference>
<dbReference type="InterPro" id="IPR011766">
    <property type="entry name" value="TPP_enzyme_TPP-bd"/>
</dbReference>
<feature type="compositionally biased region" description="Polar residues" evidence="2">
    <location>
        <begin position="284"/>
        <end position="299"/>
    </location>
</feature>
<dbReference type="CDD" id="cd10550">
    <property type="entry name" value="DMSOR_beta_like"/>
    <property type="match status" value="1"/>
</dbReference>
<dbReference type="InterPro" id="IPR029061">
    <property type="entry name" value="THDP-binding"/>
</dbReference>
<evidence type="ECO:0000256" key="2">
    <source>
        <dbReference type="SAM" id="MobiDB-lite"/>
    </source>
</evidence>
<dbReference type="PROSITE" id="PS51379">
    <property type="entry name" value="4FE4S_FER_2"/>
    <property type="match status" value="4"/>
</dbReference>
<dbReference type="GO" id="GO:0030976">
    <property type="term" value="F:thiamine pyrophosphate binding"/>
    <property type="evidence" value="ECO:0007669"/>
    <property type="project" value="InterPro"/>
</dbReference>
<dbReference type="Pfam" id="PF02775">
    <property type="entry name" value="TPP_enzyme_C"/>
    <property type="match status" value="1"/>
</dbReference>
<accession>A0A3P1SLS0</accession>
<dbReference type="Gene3D" id="3.40.50.970">
    <property type="match status" value="1"/>
</dbReference>
<evidence type="ECO:0000256" key="1">
    <source>
        <dbReference type="ARBA" id="ARBA00023002"/>
    </source>
</evidence>
<dbReference type="SUPFAM" id="SSF52518">
    <property type="entry name" value="Thiamin diphosphate-binding fold (THDP-binding)"/>
    <property type="match status" value="1"/>
</dbReference>
<organism evidence="4 5">
    <name type="scientific">Amphritea balenae</name>
    <dbReference type="NCBI Taxonomy" id="452629"/>
    <lineage>
        <taxon>Bacteria</taxon>
        <taxon>Pseudomonadati</taxon>
        <taxon>Pseudomonadota</taxon>
        <taxon>Gammaproteobacteria</taxon>
        <taxon>Oceanospirillales</taxon>
        <taxon>Oceanospirillaceae</taxon>
        <taxon>Amphritea</taxon>
    </lineage>
</organism>
<protein>
    <submittedName>
        <fullName evidence="4">Phenylglyoxylate dehydrogenase</fullName>
    </submittedName>
</protein>
<evidence type="ECO:0000259" key="3">
    <source>
        <dbReference type="PROSITE" id="PS51379"/>
    </source>
</evidence>
<dbReference type="GO" id="GO:0016491">
    <property type="term" value="F:oxidoreductase activity"/>
    <property type="evidence" value="ECO:0007669"/>
    <property type="project" value="UniProtKB-KW"/>
</dbReference>
<gene>
    <name evidence="4" type="ORF">EHS89_15855</name>
</gene>
<dbReference type="GO" id="GO:0044281">
    <property type="term" value="P:small molecule metabolic process"/>
    <property type="evidence" value="ECO:0007669"/>
    <property type="project" value="UniProtKB-ARBA"/>
</dbReference>
<dbReference type="InterPro" id="IPR054808">
    <property type="entry name" value="PadI"/>
</dbReference>
<dbReference type="OrthoDB" id="9794954at2"/>
<sequence length="450" mass="48550">MALGYNTITFNPDKCDGCGDCMRACSQAKAGTDDPVHSRIQILANETPSTGEQQSPIEMAMCRQCGDPKCVSNCPAAALSKDLSSGTIDWDSSKCVNCLLCTVGCAFGGITYNVEVGHVTKCDTCDGNPACVKVCPHGALEYNTSGSVYTRIGDKEDLFVPGLSACQGCNSELLIRHTLRNVGSNVVVATPPGCIPGMGTVGYNGKTGTKVPVFHPLLTNTASMLAGIKKQYNRVGRDVTMLALAGDGGVGDVGFQSLSGAAERNEQQLFMCVDNEGYMNTGMQSSGSTPAGSWTSTTPVGKEMQGKRTDAKNMARIMMMHNCEYVATASLSFMDDYYDKLDKALAASKRGFAYLHVYAPCPTGWRFPAAETIEVCRKQVESNFVTLWEFTPDQGLQFTRSVDKPAPLADYLKQIGKYRHLNQDQIDHLQRRVDNQVKSLKAFEQTSAVS</sequence>
<comment type="caution">
    <text evidence="4">The sequence shown here is derived from an EMBL/GenBank/DDBJ whole genome shotgun (WGS) entry which is preliminary data.</text>
</comment>
<feature type="domain" description="4Fe-4S ferredoxin-type" evidence="3">
    <location>
        <begin position="6"/>
        <end position="35"/>
    </location>
</feature>
<dbReference type="InterPro" id="IPR017896">
    <property type="entry name" value="4Fe4S_Fe-S-bd"/>
</dbReference>
<dbReference type="EMBL" id="RQXV01000009">
    <property type="protein sequence ID" value="RRC98047.1"/>
    <property type="molecule type" value="Genomic_DNA"/>
</dbReference>
<dbReference type="AlphaFoldDB" id="A0A3P1SLS0"/>
<dbReference type="PANTHER" id="PTHR42897">
    <property type="entry name" value="PYRUVATE SYNTHASE SUBUNIT PORB"/>
    <property type="match status" value="1"/>
</dbReference>
<feature type="domain" description="4Fe-4S ferredoxin-type" evidence="3">
    <location>
        <begin position="53"/>
        <end position="84"/>
    </location>
</feature>
<evidence type="ECO:0000313" key="4">
    <source>
        <dbReference type="EMBL" id="RRC98047.1"/>
    </source>
</evidence>
<dbReference type="RefSeq" id="WP_124927142.1">
    <property type="nucleotide sequence ID" value="NZ_BMOH01000003.1"/>
</dbReference>
<dbReference type="Pfam" id="PF13247">
    <property type="entry name" value="Fer4_11"/>
    <property type="match status" value="1"/>
</dbReference>
<dbReference type="PANTHER" id="PTHR42897:SF1">
    <property type="entry name" value="2-OXOACID OXIDOREDUCTASE (FERREDOXIN)"/>
    <property type="match status" value="1"/>
</dbReference>
<proteinExistence type="predicted"/>
<dbReference type="NCBIfam" id="NF045766">
    <property type="entry name" value="PhenlGlyoxDHPadI"/>
    <property type="match status" value="1"/>
</dbReference>
<dbReference type="InterPro" id="IPR051479">
    <property type="entry name" value="PorB-like"/>
</dbReference>
<dbReference type="Pfam" id="PF12837">
    <property type="entry name" value="Fer4_6"/>
    <property type="match status" value="1"/>
</dbReference>
<keyword evidence="5" id="KW-1185">Reference proteome</keyword>
<feature type="region of interest" description="Disordered" evidence="2">
    <location>
        <begin position="284"/>
        <end position="307"/>
    </location>
</feature>
<evidence type="ECO:0000313" key="5">
    <source>
        <dbReference type="Proteomes" id="UP000267535"/>
    </source>
</evidence>
<name>A0A3P1SLS0_9GAMM</name>